<organism evidence="2 3">
    <name type="scientific">Nitrolancea hollandica Lb</name>
    <dbReference type="NCBI Taxonomy" id="1129897"/>
    <lineage>
        <taxon>Bacteria</taxon>
        <taxon>Pseudomonadati</taxon>
        <taxon>Thermomicrobiota</taxon>
        <taxon>Thermomicrobia</taxon>
        <taxon>Sphaerobacterales</taxon>
        <taxon>Sphaerobacterineae</taxon>
        <taxon>Sphaerobacteraceae</taxon>
        <taxon>Nitrolancea</taxon>
    </lineage>
</organism>
<evidence type="ECO:0000313" key="2">
    <source>
        <dbReference type="EMBL" id="CCF85815.1"/>
    </source>
</evidence>
<keyword evidence="1" id="KW-0175">Coiled coil</keyword>
<evidence type="ECO:0000313" key="3">
    <source>
        <dbReference type="Proteomes" id="UP000004221"/>
    </source>
</evidence>
<name>I4EMA2_9BACT</name>
<dbReference type="EMBL" id="CAGS01000533">
    <property type="protein sequence ID" value="CCF85815.1"/>
    <property type="molecule type" value="Genomic_DNA"/>
</dbReference>
<dbReference type="Proteomes" id="UP000004221">
    <property type="component" value="Unassembled WGS sequence"/>
</dbReference>
<dbReference type="AlphaFoldDB" id="I4EMA2"/>
<feature type="coiled-coil region" evidence="1">
    <location>
        <begin position="29"/>
        <end position="56"/>
    </location>
</feature>
<proteinExistence type="predicted"/>
<protein>
    <submittedName>
        <fullName evidence="2">Uncharacterized protein</fullName>
    </submittedName>
</protein>
<reference evidence="2 3" key="1">
    <citation type="journal article" date="2012" name="ISME J.">
        <title>Nitrification expanded: discovery, physiology and genomics of a nitrite-oxidizing bacterium from the phylum Chloroflexi.</title>
        <authorList>
            <person name="Sorokin D.Y."/>
            <person name="Lucker S."/>
            <person name="Vejmelkova D."/>
            <person name="Kostrikina N.A."/>
            <person name="Kleerebezem R."/>
            <person name="Rijpstra W.I."/>
            <person name="Damste J.S."/>
            <person name="Le Paslier D."/>
            <person name="Muyzer G."/>
            <person name="Wagner M."/>
            <person name="van Loosdrecht M.C."/>
            <person name="Daims H."/>
        </authorList>
    </citation>
    <scope>NUCLEOTIDE SEQUENCE [LARGE SCALE GENOMIC DNA]</scope>
    <source>
        <strain evidence="3">none</strain>
    </source>
</reference>
<keyword evidence="3" id="KW-1185">Reference proteome</keyword>
<dbReference type="RefSeq" id="WP_008481033.1">
    <property type="nucleotide sequence ID" value="NZ_CAGS01000533.1"/>
</dbReference>
<accession>I4EMA2</accession>
<evidence type="ECO:0000256" key="1">
    <source>
        <dbReference type="SAM" id="Coils"/>
    </source>
</evidence>
<gene>
    <name evidence="2" type="ORF">NITHO_5790003</name>
</gene>
<comment type="caution">
    <text evidence="2">The sequence shown here is derived from an EMBL/GenBank/DDBJ whole genome shotgun (WGS) entry which is preliminary data.</text>
</comment>
<sequence length="72" mass="7880">MAEQETRRARLRRLIAGASASNDQLEIALAAIADELDAVYARIDQLENELVSMTGTLPWTDGTEGRSDETMA</sequence>